<evidence type="ECO:0000259" key="1">
    <source>
        <dbReference type="Pfam" id="PF06223"/>
    </source>
</evidence>
<dbReference type="AlphaFoldDB" id="A0A376KZA3"/>
<evidence type="ECO:0000313" key="2">
    <source>
        <dbReference type="EMBL" id="STE86731.1"/>
    </source>
</evidence>
<dbReference type="EMBL" id="UFZQ01000001">
    <property type="protein sequence ID" value="STE86731.1"/>
    <property type="molecule type" value="Genomic_DNA"/>
</dbReference>
<dbReference type="Proteomes" id="UP000255460">
    <property type="component" value="Unassembled WGS sequence"/>
</dbReference>
<gene>
    <name evidence="2" type="ORF">NCTC10418_04385</name>
</gene>
<dbReference type="InterPro" id="IPR009350">
    <property type="entry name" value="Phage_tail_T"/>
</dbReference>
<evidence type="ECO:0000313" key="3">
    <source>
        <dbReference type="Proteomes" id="UP000255460"/>
    </source>
</evidence>
<feature type="domain" description="Minor tail T" evidence="1">
    <location>
        <begin position="26"/>
        <end position="90"/>
    </location>
</feature>
<proteinExistence type="predicted"/>
<dbReference type="Pfam" id="PF06223">
    <property type="entry name" value="Phage_tail_T"/>
    <property type="match status" value="1"/>
</dbReference>
<organism evidence="2 3">
    <name type="scientific">Escherichia coli</name>
    <dbReference type="NCBI Taxonomy" id="562"/>
    <lineage>
        <taxon>Bacteria</taxon>
        <taxon>Pseudomonadati</taxon>
        <taxon>Pseudomonadota</taxon>
        <taxon>Gammaproteobacteria</taxon>
        <taxon>Enterobacterales</taxon>
        <taxon>Enterobacteriaceae</taxon>
        <taxon>Escherichia</taxon>
    </lineage>
</organism>
<reference evidence="2 3" key="1">
    <citation type="submission" date="2018-06" db="EMBL/GenBank/DDBJ databases">
        <authorList>
            <consortium name="Pathogen Informatics"/>
            <person name="Doyle S."/>
        </authorList>
    </citation>
    <scope>NUCLEOTIDE SEQUENCE [LARGE SCALE GENOMIC DNA]</scope>
    <source>
        <strain evidence="2 3">NCTC10418</strain>
    </source>
</reference>
<sequence>MSSGGQTGGGCYQKCQRQNWANGGDFFRKQSFGDIWLDAQISTLKSLMVQMVSGERIPADDFSLVTDDRVIPERTDEELMHLGEGISGGMRFGPDC</sequence>
<name>A0A376KZA3_ECOLX</name>
<accession>A0A376KZA3</accession>
<protein>
    <submittedName>
        <fullName evidence="2">Minor tail protein T of prophage</fullName>
    </submittedName>
</protein>